<dbReference type="EMBL" id="QNRX01000009">
    <property type="protein sequence ID" value="RBP63890.1"/>
    <property type="molecule type" value="Genomic_DNA"/>
</dbReference>
<dbReference type="Proteomes" id="UP000253490">
    <property type="component" value="Unassembled WGS sequence"/>
</dbReference>
<dbReference type="NCBIfam" id="TIGR02867">
    <property type="entry name" value="spore_II_P"/>
    <property type="match status" value="1"/>
</dbReference>
<protein>
    <submittedName>
        <fullName evidence="2">Stage II sporulation protein P</fullName>
    </submittedName>
</protein>
<dbReference type="Pfam" id="PF07454">
    <property type="entry name" value="SpoIIP"/>
    <property type="match status" value="1"/>
</dbReference>
<evidence type="ECO:0000313" key="2">
    <source>
        <dbReference type="EMBL" id="RBP63890.1"/>
    </source>
</evidence>
<organism evidence="2 3">
    <name type="scientific">Alkalibaculum bacchi</name>
    <dbReference type="NCBI Taxonomy" id="645887"/>
    <lineage>
        <taxon>Bacteria</taxon>
        <taxon>Bacillati</taxon>
        <taxon>Bacillota</taxon>
        <taxon>Clostridia</taxon>
        <taxon>Eubacteriales</taxon>
        <taxon>Eubacteriaceae</taxon>
        <taxon>Alkalibaculum</taxon>
    </lineage>
</organism>
<keyword evidence="1" id="KW-0812">Transmembrane</keyword>
<keyword evidence="3" id="KW-1185">Reference proteome</keyword>
<dbReference type="InterPro" id="IPR010897">
    <property type="entry name" value="Spore_II_P"/>
</dbReference>
<name>A0A366I797_9FIRM</name>
<accession>A0A366I797</accession>
<dbReference type="AlphaFoldDB" id="A0A366I797"/>
<proteinExistence type="predicted"/>
<sequence>MQNLHKLLANNKAYKIIVAILLISIVLQLGLLITNLIKGKQEVQVDANVTTVKGVSKDLENTEEKNVKKCEDEKISSNLFTFLLQQVIPYQKDPVDYGVVDAIKDLTQIDISDPKILISSQIPIMDSYEVDDVEITEEEEEEIYNLTSSKPLNDGAVAVNNTGDKPLVLLYATHTTESYASSSKTKINYVSYARSLDERYNMVAVCQEIKKVLEDKYGVQVVLDTTIHDHPDYNSSYSNSLETIKKNLQKYPSIKYVFDIHRDGLAENQKNKEVYATAVNGVNSTRVMMVVGLNHQNSANNAKFSDQVYGTFNEMYPSLTRPSVKRSKAKYNQFVSDNAVLFEIGSNLSTLEEAKVSASHLGDVLGKVITEKETN</sequence>
<comment type="caution">
    <text evidence="2">The sequence shown here is derived from an EMBL/GenBank/DDBJ whole genome shotgun (WGS) entry which is preliminary data.</text>
</comment>
<dbReference type="OrthoDB" id="1633470at2"/>
<reference evidence="2 3" key="1">
    <citation type="submission" date="2018-06" db="EMBL/GenBank/DDBJ databases">
        <title>Genomic Encyclopedia of Type Strains, Phase IV (KMG-IV): sequencing the most valuable type-strain genomes for metagenomic binning, comparative biology and taxonomic classification.</title>
        <authorList>
            <person name="Goeker M."/>
        </authorList>
    </citation>
    <scope>NUCLEOTIDE SEQUENCE [LARGE SCALE GENOMIC DNA]</scope>
    <source>
        <strain evidence="2 3">DSM 22112</strain>
    </source>
</reference>
<keyword evidence="1" id="KW-1133">Transmembrane helix</keyword>
<evidence type="ECO:0000256" key="1">
    <source>
        <dbReference type="SAM" id="Phobius"/>
    </source>
</evidence>
<dbReference type="RefSeq" id="WP_113920758.1">
    <property type="nucleotide sequence ID" value="NZ_QNRX01000009.1"/>
</dbReference>
<feature type="transmembrane region" description="Helical" evidence="1">
    <location>
        <begin position="12"/>
        <end position="33"/>
    </location>
</feature>
<gene>
    <name evidence="2" type="ORF">DES36_109109</name>
</gene>
<keyword evidence="1" id="KW-0472">Membrane</keyword>
<evidence type="ECO:0000313" key="3">
    <source>
        <dbReference type="Proteomes" id="UP000253490"/>
    </source>
</evidence>